<dbReference type="GeneID" id="87104045"/>
<gene>
    <name evidence="6" type="primary">cysB</name>
    <name evidence="6" type="ordered locus">NE0854</name>
</gene>
<dbReference type="RefSeq" id="WP_011111465.1">
    <property type="nucleotide sequence ID" value="NC_004757.1"/>
</dbReference>
<name>Q82W43_NITEU</name>
<dbReference type="NCBIfam" id="NF009327">
    <property type="entry name" value="PRK12684.1"/>
    <property type="match status" value="1"/>
</dbReference>
<dbReference type="FunFam" id="1.10.10.10:FF:000001">
    <property type="entry name" value="LysR family transcriptional regulator"/>
    <property type="match status" value="1"/>
</dbReference>
<dbReference type="InterPro" id="IPR005119">
    <property type="entry name" value="LysR_subst-bd"/>
</dbReference>
<proteinExistence type="inferred from homology"/>
<dbReference type="Gene3D" id="1.10.10.10">
    <property type="entry name" value="Winged helix-like DNA-binding domain superfamily/Winged helix DNA-binding domain"/>
    <property type="match status" value="1"/>
</dbReference>
<dbReference type="Gene3D" id="3.40.190.10">
    <property type="entry name" value="Periplasmic binding protein-like II"/>
    <property type="match status" value="2"/>
</dbReference>
<dbReference type="InterPro" id="IPR036390">
    <property type="entry name" value="WH_DNA-bd_sf"/>
</dbReference>
<dbReference type="InterPro" id="IPR037423">
    <property type="entry name" value="CysB_PBP2"/>
</dbReference>
<dbReference type="OrthoDB" id="5297026at2"/>
<accession>Q82W43</accession>
<feature type="domain" description="HTH lysR-type" evidence="5">
    <location>
        <begin position="1"/>
        <end position="59"/>
    </location>
</feature>
<dbReference type="CDD" id="cd08413">
    <property type="entry name" value="PBP2_CysB_like"/>
    <property type="match status" value="1"/>
</dbReference>
<reference evidence="6 7" key="1">
    <citation type="journal article" date="2003" name="J. Bacteriol.">
        <title>Complete genome sequence of the ammonia-oxidizing bacterium and obligate chemolithoautotroph Nitrosomonas europaea.</title>
        <authorList>
            <person name="Chain P."/>
            <person name="Lamerdin J."/>
            <person name="Larimer F."/>
            <person name="Regala W."/>
            <person name="Land M."/>
            <person name="Hauser L."/>
            <person name="Hooper A."/>
            <person name="Klotz M."/>
            <person name="Norton J."/>
            <person name="Sayavedra-Soto L."/>
            <person name="Arciero D."/>
            <person name="Hommes N."/>
            <person name="Whittaker M."/>
            <person name="Arp D."/>
        </authorList>
    </citation>
    <scope>NUCLEOTIDE SEQUENCE [LARGE SCALE GENOMIC DNA]</scope>
    <source>
        <strain evidence="7">ATCC 19718 / CIP 103999 / KCTC 2705 / NBRC 14298</strain>
    </source>
</reference>
<keyword evidence="2" id="KW-0805">Transcription regulation</keyword>
<dbReference type="AlphaFoldDB" id="Q82W43"/>
<dbReference type="PROSITE" id="PS50931">
    <property type="entry name" value="HTH_LYSR"/>
    <property type="match status" value="1"/>
</dbReference>
<dbReference type="Pfam" id="PF00126">
    <property type="entry name" value="HTH_1"/>
    <property type="match status" value="1"/>
</dbReference>
<dbReference type="KEGG" id="neu:NE0854"/>
<dbReference type="eggNOG" id="COG0583">
    <property type="taxonomic scope" value="Bacteria"/>
</dbReference>
<dbReference type="STRING" id="228410.NE0854"/>
<dbReference type="GO" id="GO:0019344">
    <property type="term" value="P:cysteine biosynthetic process"/>
    <property type="evidence" value="ECO:0007669"/>
    <property type="project" value="TreeGrafter"/>
</dbReference>
<dbReference type="InterPro" id="IPR036388">
    <property type="entry name" value="WH-like_DNA-bd_sf"/>
</dbReference>
<dbReference type="GO" id="GO:0000976">
    <property type="term" value="F:transcription cis-regulatory region binding"/>
    <property type="evidence" value="ECO:0007669"/>
    <property type="project" value="TreeGrafter"/>
</dbReference>
<comment type="similarity">
    <text evidence="1">Belongs to the LysR transcriptional regulatory family.</text>
</comment>
<keyword evidence="7" id="KW-1185">Reference proteome</keyword>
<dbReference type="SUPFAM" id="SSF46785">
    <property type="entry name" value="Winged helix' DNA-binding domain"/>
    <property type="match status" value="1"/>
</dbReference>
<dbReference type="GO" id="GO:0003700">
    <property type="term" value="F:DNA-binding transcription factor activity"/>
    <property type="evidence" value="ECO:0007669"/>
    <property type="project" value="InterPro"/>
</dbReference>
<dbReference type="Pfam" id="PF03466">
    <property type="entry name" value="LysR_substrate"/>
    <property type="match status" value="1"/>
</dbReference>
<dbReference type="SUPFAM" id="SSF53850">
    <property type="entry name" value="Periplasmic binding protein-like II"/>
    <property type="match status" value="1"/>
</dbReference>
<evidence type="ECO:0000313" key="6">
    <source>
        <dbReference type="EMBL" id="CAD84765.1"/>
    </source>
</evidence>
<dbReference type="PRINTS" id="PR00039">
    <property type="entry name" value="HTHLYSR"/>
</dbReference>
<dbReference type="Proteomes" id="UP000001416">
    <property type="component" value="Chromosome"/>
</dbReference>
<keyword evidence="4" id="KW-0804">Transcription</keyword>
<evidence type="ECO:0000259" key="5">
    <source>
        <dbReference type="PROSITE" id="PS50931"/>
    </source>
</evidence>
<evidence type="ECO:0000256" key="2">
    <source>
        <dbReference type="ARBA" id="ARBA00023015"/>
    </source>
</evidence>
<dbReference type="HOGENOM" id="CLU_039613_6_2_4"/>
<dbReference type="PhylomeDB" id="Q82W43"/>
<dbReference type="PANTHER" id="PTHR30126:SF6">
    <property type="entry name" value="HTH-TYPE TRANSCRIPTIONAL REGULATOR CYSB-RELATED"/>
    <property type="match status" value="1"/>
</dbReference>
<protein>
    <submittedName>
        <fullName evidence="6">Bacterial regulatory protein, LysR family</fullName>
    </submittedName>
</protein>
<dbReference type="EMBL" id="AL954747">
    <property type="protein sequence ID" value="CAD84765.1"/>
    <property type="molecule type" value="Genomic_DNA"/>
</dbReference>
<dbReference type="NCBIfam" id="NF009326">
    <property type="entry name" value="PRK12681.1"/>
    <property type="match status" value="1"/>
</dbReference>
<evidence type="ECO:0000313" key="7">
    <source>
        <dbReference type="Proteomes" id="UP000001416"/>
    </source>
</evidence>
<sequence>MKLQQLKYLHEIAKQKLNLSKAANALHTSQPGISRQIQLLEQELGVEIFTRHGKRIIGITQPGLAILQTAQRMLQDADNLKKIGNEFNDKESGTFIIATTHTQARYVLPPVIKRFIEHYPKIRLSLRQGSPIEIATWVSSGEADLAIATEAIELFDKLVMLPCYEWNRCIVVPPRHPLLQLKELTLESIAQYAIVTYDFAFTGRSKINQAFESKGLKPNVVLTALDADVIKTYVEIGLGVGILAKMAFDPVRDKKLRAIDAAHLFEPSTTRIGICRNSYIRHYVYDFIEMFAAHLDMETVNKLLKNPENQQLSIANDK</sequence>
<keyword evidence="3" id="KW-0238">DNA-binding</keyword>
<organism evidence="6 7">
    <name type="scientific">Nitrosomonas europaea (strain ATCC 19718 / CIP 103999 / KCTC 2705 / NBRC 14298)</name>
    <dbReference type="NCBI Taxonomy" id="228410"/>
    <lineage>
        <taxon>Bacteria</taxon>
        <taxon>Pseudomonadati</taxon>
        <taxon>Pseudomonadota</taxon>
        <taxon>Betaproteobacteria</taxon>
        <taxon>Nitrosomonadales</taxon>
        <taxon>Nitrosomonadaceae</taxon>
        <taxon>Nitrosomonas</taxon>
    </lineage>
</organism>
<evidence type="ECO:0000256" key="4">
    <source>
        <dbReference type="ARBA" id="ARBA00023163"/>
    </source>
</evidence>
<dbReference type="PANTHER" id="PTHR30126">
    <property type="entry name" value="HTH-TYPE TRANSCRIPTIONAL REGULATOR"/>
    <property type="match status" value="1"/>
</dbReference>
<evidence type="ECO:0000256" key="1">
    <source>
        <dbReference type="ARBA" id="ARBA00009437"/>
    </source>
</evidence>
<evidence type="ECO:0000256" key="3">
    <source>
        <dbReference type="ARBA" id="ARBA00023125"/>
    </source>
</evidence>
<dbReference type="InterPro" id="IPR000847">
    <property type="entry name" value="LysR_HTH_N"/>
</dbReference>